<keyword evidence="8 10" id="KW-0472">Membrane</keyword>
<dbReference type="STRING" id="50990.A0A4Y7PY09"/>
<protein>
    <submittedName>
        <fullName evidence="13">Multidrug resistance-associated ABC transporter</fullName>
    </submittedName>
</protein>
<dbReference type="SUPFAM" id="SSF52540">
    <property type="entry name" value="P-loop containing nucleoside triphosphate hydrolases"/>
    <property type="match status" value="2"/>
</dbReference>
<dbReference type="GO" id="GO:0140359">
    <property type="term" value="F:ABC-type transporter activity"/>
    <property type="evidence" value="ECO:0007669"/>
    <property type="project" value="InterPro"/>
</dbReference>
<dbReference type="GO" id="GO:0016020">
    <property type="term" value="C:membrane"/>
    <property type="evidence" value="ECO:0007669"/>
    <property type="project" value="UniProtKB-SubCell"/>
</dbReference>
<dbReference type="SUPFAM" id="SSF90123">
    <property type="entry name" value="ABC transporter transmembrane region"/>
    <property type="match status" value="2"/>
</dbReference>
<evidence type="ECO:0000256" key="5">
    <source>
        <dbReference type="ARBA" id="ARBA00022741"/>
    </source>
</evidence>
<feature type="compositionally biased region" description="Polar residues" evidence="9">
    <location>
        <begin position="584"/>
        <end position="593"/>
    </location>
</feature>
<dbReference type="PROSITE" id="PS50929">
    <property type="entry name" value="ABC_TM1F"/>
    <property type="match status" value="2"/>
</dbReference>
<feature type="transmembrane region" description="Helical" evidence="10">
    <location>
        <begin position="1007"/>
        <end position="1026"/>
    </location>
</feature>
<comment type="subcellular location">
    <subcellularLocation>
        <location evidence="1">Membrane</location>
        <topology evidence="1">Multi-pass membrane protein</topology>
    </subcellularLocation>
</comment>
<feature type="transmembrane region" description="Helical" evidence="10">
    <location>
        <begin position="891"/>
        <end position="920"/>
    </location>
</feature>
<feature type="transmembrane region" description="Helical" evidence="10">
    <location>
        <begin position="418"/>
        <end position="441"/>
    </location>
</feature>
<feature type="compositionally biased region" description="Basic and acidic residues" evidence="9">
    <location>
        <begin position="594"/>
        <end position="620"/>
    </location>
</feature>
<gene>
    <name evidence="13" type="ORF">BD410DRAFT_725912</name>
</gene>
<feature type="compositionally biased region" description="Basic residues" evidence="9">
    <location>
        <begin position="568"/>
        <end position="578"/>
    </location>
</feature>
<dbReference type="InterPro" id="IPR036640">
    <property type="entry name" value="ABC1_TM_sf"/>
</dbReference>
<feature type="transmembrane region" description="Helical" evidence="10">
    <location>
        <begin position="231"/>
        <end position="251"/>
    </location>
</feature>
<dbReference type="GO" id="GO:0016887">
    <property type="term" value="F:ATP hydrolysis activity"/>
    <property type="evidence" value="ECO:0007669"/>
    <property type="project" value="InterPro"/>
</dbReference>
<evidence type="ECO:0000313" key="13">
    <source>
        <dbReference type="EMBL" id="TDL20293.1"/>
    </source>
</evidence>
<reference evidence="13 14" key="1">
    <citation type="submission" date="2018-06" db="EMBL/GenBank/DDBJ databases">
        <title>A transcriptomic atlas of mushroom development highlights an independent origin of complex multicellularity.</title>
        <authorList>
            <consortium name="DOE Joint Genome Institute"/>
            <person name="Krizsan K."/>
            <person name="Almasi E."/>
            <person name="Merenyi Z."/>
            <person name="Sahu N."/>
            <person name="Viragh M."/>
            <person name="Koszo T."/>
            <person name="Mondo S."/>
            <person name="Kiss B."/>
            <person name="Balint B."/>
            <person name="Kues U."/>
            <person name="Barry K."/>
            <person name="Hegedus J.C."/>
            <person name="Henrissat B."/>
            <person name="Johnson J."/>
            <person name="Lipzen A."/>
            <person name="Ohm R."/>
            <person name="Nagy I."/>
            <person name="Pangilinan J."/>
            <person name="Yan J."/>
            <person name="Xiong Y."/>
            <person name="Grigoriev I.V."/>
            <person name="Hibbett D.S."/>
            <person name="Nagy L.G."/>
        </authorList>
    </citation>
    <scope>NUCLEOTIDE SEQUENCE [LARGE SCALE GENOMIC DNA]</scope>
    <source>
        <strain evidence="13 14">SZMC22713</strain>
    </source>
</reference>
<comment type="similarity">
    <text evidence="2">Belongs to the ABC transporter superfamily. ABCC family. Conjugate transporter (TC 3.A.1.208) subfamily.</text>
</comment>
<accession>A0A4Y7PY09</accession>
<dbReference type="InterPro" id="IPR003439">
    <property type="entry name" value="ABC_transporter-like_ATP-bd"/>
</dbReference>
<feature type="domain" description="ABC transmembrane type-1" evidence="12">
    <location>
        <begin position="896"/>
        <end position="1169"/>
    </location>
</feature>
<feature type="compositionally biased region" description="Acidic residues" evidence="9">
    <location>
        <begin position="832"/>
        <end position="842"/>
    </location>
</feature>
<dbReference type="InterPro" id="IPR027417">
    <property type="entry name" value="P-loop_NTPase"/>
</dbReference>
<dbReference type="SMART" id="SM00382">
    <property type="entry name" value="AAA"/>
    <property type="match status" value="2"/>
</dbReference>
<evidence type="ECO:0000256" key="6">
    <source>
        <dbReference type="ARBA" id="ARBA00022840"/>
    </source>
</evidence>
<dbReference type="PROSITE" id="PS50893">
    <property type="entry name" value="ABC_TRANSPORTER_2"/>
    <property type="match status" value="2"/>
</dbReference>
<dbReference type="CDD" id="cd03250">
    <property type="entry name" value="ABCC_MRP_domain1"/>
    <property type="match status" value="1"/>
</dbReference>
<feature type="compositionally biased region" description="Gly residues" evidence="9">
    <location>
        <begin position="538"/>
        <end position="554"/>
    </location>
</feature>
<dbReference type="PANTHER" id="PTHR24223:SF456">
    <property type="entry name" value="MULTIDRUG RESISTANCE-ASSOCIATED PROTEIN LETHAL(2)03659"/>
    <property type="match status" value="1"/>
</dbReference>
<feature type="transmembrane region" description="Helical" evidence="10">
    <location>
        <begin position="461"/>
        <end position="482"/>
    </location>
</feature>
<sequence length="1477" mass="160987">MNPFSFWHPPPAPPGFGKDKVLPQEEASLLSKLVFHWLGPFLSVGFTRPLEKDDLWQLPTPRLTRTLTDAIQTNFFARVEPEKRPHFLRNASSSSSSDSAASPTLSPTSSTREERDVEGQIPDTKEGKDPSEGKEGVKGKTVPVEGEKNVKGKKEKKYDASLVKAIHTTFFYRIWTAGIFKLVADTLKTTTPLVNKALLAWLTDAYIFHRLPPGTSPAAAAAQGVTPPRGIGYGIGLGVALFVMQEVASLLTNHYMQITMTTGLSVRTGVVGNIFRKSLRLSGRARLDHTVGQITTMISADASRLDLVSAFVHNIWIAPVQILIGIALLINNLGYSALVGLGVLIIGFPIQFLLVRVMFAQRKKGVKITDRRVRLSTEVLQGIRLIKFFAWESFYTHQIGGLREKEIATIRIMAISRAILISVVTVIPILASVLSFITYALSGHTLTPAIIFSSLQFFNIIRTPLMFFPLVLSAVTDALVALGRIGKFLTAEELADAYKIEQEGKYAVDVEGDFTWETAGKLTEGKFGGVGGGPGGAGMGGFGGGGGGRGGGKGGEGKEKKDKAKKEKKEKKAAKNKKGPILPTNATAEGSSTVDEKTDKSDVEDAAAKGRNKEKGKEDEKPFALVDLQMRVGRGSFVAVVGRVGSGKSSLLQAMIGEMRKVKGEVVFGGSVAYVPQAAWIINATLRENVLFGQDDDDKKFKEVVRACSLQHDIDMLPYGEQTEIGEKGINLSGSSARVSLARAAYADADIVLLDDPLSAVDAHVGKAILENCLLSGPLAFKTRILATHSLNVLPKTDYIFVVDNGVIAEQGTYQNLMRDGHAFAKLIDEYGAPEEDEEDENDKEKDAKVAPDAAEQGEGKAPALMSEEERNRGSVPWSVYRKYLKYAGGVFWAPFIILLLTLMQGASVGNNLFLGYWTARSIPHFAQGEYIAVYASLGVAQAVFSFCASFTFSLVGLYASLRLFKAALGGVLRSPVSFFDTTPMGRIVSRLSKDQDTLDTQLSMTLYQFLSTFSSVIGTVALVFYTFPLLGIIFAPLSILYYGVSTFYRRTSVETKRLDSLMRSALYATYSETLTGLATVRAYGEQQRFIDNAEHGLDLENRAYYMTVSIQRWLSVRLDFFGNILIFGIALFAAGFRTSVNPSKIGVVLSYTLSITQTFSDMVSQFAQNEQNMNAVERVLVYADLPAEGAATTSNDPAPSWPERGGITFKDVMLSYRKGLPLVLKNVSFEVRPGEKVGIVGRTGAGKSSLLQALFRMVEITGGEIEIDGVNIRQIGLDVLRRQLALVPQDSTLFLGTLRENLDPQNARTDAEMISALRRAWLLPRDGAPPDPVADAKFSLDTAVSDEGSNFSAGEKQLLALCRAILKGSRIIVLDEATSSVDFETDSKLQQTIQTEFSDCTLLCIAHRLNTIVYYDRVMVMDSGEVAEFDTPLNLFDKEESIFRSLCDEAGLSRPDILRIQAAVNKAKGIDSETVA</sequence>
<feature type="region of interest" description="Disordered" evidence="9">
    <location>
        <begin position="832"/>
        <end position="868"/>
    </location>
</feature>
<feature type="transmembrane region" description="Helical" evidence="10">
    <location>
        <begin position="1032"/>
        <end position="1049"/>
    </location>
</feature>
<evidence type="ECO:0000256" key="8">
    <source>
        <dbReference type="ARBA" id="ARBA00023136"/>
    </source>
</evidence>
<keyword evidence="5" id="KW-0547">Nucleotide-binding</keyword>
<feature type="compositionally biased region" description="Low complexity" evidence="9">
    <location>
        <begin position="91"/>
        <end position="110"/>
    </location>
</feature>
<keyword evidence="7 10" id="KW-1133">Transmembrane helix</keyword>
<keyword evidence="14" id="KW-1185">Reference proteome</keyword>
<feature type="domain" description="ABC transmembrane type-1" evidence="12">
    <location>
        <begin position="198"/>
        <end position="477"/>
    </location>
</feature>
<dbReference type="PROSITE" id="PS00211">
    <property type="entry name" value="ABC_TRANSPORTER_1"/>
    <property type="match status" value="1"/>
</dbReference>
<name>A0A4Y7PY09_9AGAM</name>
<dbReference type="GO" id="GO:0005524">
    <property type="term" value="F:ATP binding"/>
    <property type="evidence" value="ECO:0007669"/>
    <property type="project" value="UniProtKB-KW"/>
</dbReference>
<dbReference type="InterPro" id="IPR011527">
    <property type="entry name" value="ABC1_TM_dom"/>
</dbReference>
<dbReference type="EMBL" id="ML170189">
    <property type="protein sequence ID" value="TDL20293.1"/>
    <property type="molecule type" value="Genomic_DNA"/>
</dbReference>
<evidence type="ECO:0000256" key="9">
    <source>
        <dbReference type="SAM" id="MobiDB-lite"/>
    </source>
</evidence>
<evidence type="ECO:0000256" key="7">
    <source>
        <dbReference type="ARBA" id="ARBA00022989"/>
    </source>
</evidence>
<organism evidence="13 14">
    <name type="scientific">Rickenella mellea</name>
    <dbReference type="NCBI Taxonomy" id="50990"/>
    <lineage>
        <taxon>Eukaryota</taxon>
        <taxon>Fungi</taxon>
        <taxon>Dikarya</taxon>
        <taxon>Basidiomycota</taxon>
        <taxon>Agaricomycotina</taxon>
        <taxon>Agaricomycetes</taxon>
        <taxon>Hymenochaetales</taxon>
        <taxon>Rickenellaceae</taxon>
        <taxon>Rickenella</taxon>
    </lineage>
</organism>
<dbReference type="Gene3D" id="3.40.50.300">
    <property type="entry name" value="P-loop containing nucleotide triphosphate hydrolases"/>
    <property type="match status" value="2"/>
</dbReference>
<feature type="compositionally biased region" description="Basic and acidic residues" evidence="9">
    <location>
        <begin position="555"/>
        <end position="567"/>
    </location>
</feature>
<feature type="transmembrane region" description="Helical" evidence="10">
    <location>
        <begin position="932"/>
        <end position="960"/>
    </location>
</feature>
<proteinExistence type="inferred from homology"/>
<feature type="transmembrane region" description="Helical" evidence="10">
    <location>
        <begin position="1117"/>
        <end position="1137"/>
    </location>
</feature>
<dbReference type="InterPro" id="IPR003593">
    <property type="entry name" value="AAA+_ATPase"/>
</dbReference>
<dbReference type="InterPro" id="IPR050173">
    <property type="entry name" value="ABC_transporter_C-like"/>
</dbReference>
<dbReference type="FunFam" id="1.20.1560.10:FF:000006">
    <property type="entry name" value="ATP-binding cassette, sub-family C (CFTR/MRP), member 9"/>
    <property type="match status" value="1"/>
</dbReference>
<dbReference type="Pfam" id="PF00005">
    <property type="entry name" value="ABC_tran"/>
    <property type="match status" value="2"/>
</dbReference>
<evidence type="ECO:0000256" key="1">
    <source>
        <dbReference type="ARBA" id="ARBA00004141"/>
    </source>
</evidence>
<dbReference type="FunFam" id="1.20.1560.10:FF:000010">
    <property type="entry name" value="Multidrug resistance-associated ABC transporter"/>
    <property type="match status" value="1"/>
</dbReference>
<feature type="compositionally biased region" description="Basic and acidic residues" evidence="9">
    <location>
        <begin position="111"/>
        <end position="138"/>
    </location>
</feature>
<feature type="domain" description="ABC transporter" evidence="11">
    <location>
        <begin position="1208"/>
        <end position="1449"/>
    </location>
</feature>
<feature type="region of interest" description="Disordered" evidence="9">
    <location>
        <begin position="538"/>
        <end position="620"/>
    </location>
</feature>
<feature type="transmembrane region" description="Helical" evidence="10">
    <location>
        <begin position="336"/>
        <end position="359"/>
    </location>
</feature>
<dbReference type="Gene3D" id="1.20.1560.10">
    <property type="entry name" value="ABC transporter type 1, transmembrane domain"/>
    <property type="match status" value="2"/>
</dbReference>
<evidence type="ECO:0000259" key="12">
    <source>
        <dbReference type="PROSITE" id="PS50929"/>
    </source>
</evidence>
<keyword evidence="4 10" id="KW-0812">Transmembrane</keyword>
<dbReference type="PANTHER" id="PTHR24223">
    <property type="entry name" value="ATP-BINDING CASSETTE SUB-FAMILY C"/>
    <property type="match status" value="1"/>
</dbReference>
<evidence type="ECO:0000256" key="2">
    <source>
        <dbReference type="ARBA" id="ARBA00009726"/>
    </source>
</evidence>
<dbReference type="VEuPathDB" id="FungiDB:BD410DRAFT_725912"/>
<dbReference type="Proteomes" id="UP000294933">
    <property type="component" value="Unassembled WGS sequence"/>
</dbReference>
<feature type="transmembrane region" description="Helical" evidence="10">
    <location>
        <begin position="307"/>
        <end position="330"/>
    </location>
</feature>
<dbReference type="FunFam" id="3.40.50.300:FF:000997">
    <property type="entry name" value="Multidrug resistance-associated protein 1"/>
    <property type="match status" value="1"/>
</dbReference>
<feature type="region of interest" description="Disordered" evidence="9">
    <location>
        <begin position="88"/>
        <end position="149"/>
    </location>
</feature>
<dbReference type="FunFam" id="3.40.50.300:FF:000565">
    <property type="entry name" value="ABC bile acid transporter"/>
    <property type="match status" value="1"/>
</dbReference>
<dbReference type="OrthoDB" id="6500128at2759"/>
<keyword evidence="3" id="KW-0813">Transport</keyword>
<dbReference type="CDD" id="cd18606">
    <property type="entry name" value="ABC_6TM_YOR1_D2_like"/>
    <property type="match status" value="1"/>
</dbReference>
<evidence type="ECO:0000256" key="4">
    <source>
        <dbReference type="ARBA" id="ARBA00022692"/>
    </source>
</evidence>
<dbReference type="CDD" id="cd18597">
    <property type="entry name" value="ABC_6TM_YOR1_D1_like"/>
    <property type="match status" value="1"/>
</dbReference>
<feature type="domain" description="ABC transporter" evidence="11">
    <location>
        <begin position="608"/>
        <end position="830"/>
    </location>
</feature>
<keyword evidence="6" id="KW-0067">ATP-binding</keyword>
<dbReference type="CDD" id="cd03244">
    <property type="entry name" value="ABCC_MRP_domain2"/>
    <property type="match status" value="1"/>
</dbReference>
<evidence type="ECO:0000313" key="14">
    <source>
        <dbReference type="Proteomes" id="UP000294933"/>
    </source>
</evidence>
<evidence type="ECO:0000256" key="3">
    <source>
        <dbReference type="ARBA" id="ARBA00022448"/>
    </source>
</evidence>
<evidence type="ECO:0000256" key="10">
    <source>
        <dbReference type="SAM" id="Phobius"/>
    </source>
</evidence>
<evidence type="ECO:0000259" key="11">
    <source>
        <dbReference type="PROSITE" id="PS50893"/>
    </source>
</evidence>
<dbReference type="Pfam" id="PF00664">
    <property type="entry name" value="ABC_membrane"/>
    <property type="match status" value="2"/>
</dbReference>
<dbReference type="InterPro" id="IPR017871">
    <property type="entry name" value="ABC_transporter-like_CS"/>
</dbReference>